<protein>
    <submittedName>
        <fullName evidence="1">Uncharacterized protein</fullName>
    </submittedName>
</protein>
<evidence type="ECO:0000313" key="2">
    <source>
        <dbReference type="Proteomes" id="UP001628192"/>
    </source>
</evidence>
<proteinExistence type="predicted"/>
<evidence type="ECO:0000313" key="1">
    <source>
        <dbReference type="EMBL" id="GAB1254104.1"/>
    </source>
</evidence>
<sequence>MRLESASEHLQQDPQEALGNDCWSKLLEVSEVYDAEVNFCKSTIDAIDWNYKTVKSSLKHLRCNKCHSALIFVPNLEDSYPDIRLQCKQCGFDFCFTDVIEECIDQLFEPEEYINALDGCESPSRECNQCFQNTYIRHEGCCVACNNRLKYITCELCGTSLGMEDQDFGGICSYCQYKYEKHMAED</sequence>
<dbReference type="RefSeq" id="WP_407844632.1">
    <property type="nucleotide sequence ID" value="NZ_BAAFSG010000001.1"/>
</dbReference>
<reference evidence="1 2" key="1">
    <citation type="journal article" date="2025" name="Int. J. Syst. Evol. Microbiol.">
        <title>Desulfovibrio falkowii sp. nov., Porphyromonas miyakawae sp. nov., Mediterraneibacter flintii sp. nov. and Owariibacterium komagatae gen. nov., sp. nov., isolated from human faeces.</title>
        <authorList>
            <person name="Hamaguchi T."/>
            <person name="Ohara M."/>
            <person name="Hisatomi A."/>
            <person name="Sekiguchi K."/>
            <person name="Takeda J.I."/>
            <person name="Ueyama J."/>
            <person name="Ito M."/>
            <person name="Nishiwaki H."/>
            <person name="Ogi T."/>
            <person name="Hirayama M."/>
            <person name="Ohkuma M."/>
            <person name="Sakamoto M."/>
            <person name="Ohno K."/>
        </authorList>
    </citation>
    <scope>NUCLEOTIDE SEQUENCE [LARGE SCALE GENOMIC DNA]</scope>
    <source>
        <strain evidence="1 2">13CB8C</strain>
    </source>
</reference>
<comment type="caution">
    <text evidence="1">The sequence shown here is derived from an EMBL/GenBank/DDBJ whole genome shotgun (WGS) entry which is preliminary data.</text>
</comment>
<keyword evidence="2" id="KW-1185">Reference proteome</keyword>
<dbReference type="EMBL" id="BAAFSG010000001">
    <property type="protein sequence ID" value="GAB1254104.1"/>
    <property type="molecule type" value="Genomic_DNA"/>
</dbReference>
<gene>
    <name evidence="1" type="ORF">Defa_15910</name>
</gene>
<dbReference type="Proteomes" id="UP001628192">
    <property type="component" value="Unassembled WGS sequence"/>
</dbReference>
<organism evidence="1 2">
    <name type="scientific">Desulfovibrio falkowii</name>
    <dbReference type="NCBI Taxonomy" id="3136602"/>
    <lineage>
        <taxon>Bacteria</taxon>
        <taxon>Pseudomonadati</taxon>
        <taxon>Thermodesulfobacteriota</taxon>
        <taxon>Desulfovibrionia</taxon>
        <taxon>Desulfovibrionales</taxon>
        <taxon>Desulfovibrionaceae</taxon>
        <taxon>Desulfovibrio</taxon>
    </lineage>
</organism>
<accession>A0ABQ0E8L6</accession>
<name>A0ABQ0E8L6_9BACT</name>